<dbReference type="GO" id="GO:0016020">
    <property type="term" value="C:membrane"/>
    <property type="evidence" value="ECO:0007669"/>
    <property type="project" value="GOC"/>
</dbReference>
<evidence type="ECO:0000256" key="1">
    <source>
        <dbReference type="SAM" id="SignalP"/>
    </source>
</evidence>
<dbReference type="InterPro" id="IPR051916">
    <property type="entry name" value="GPI-anchor_lipid_remodeler"/>
</dbReference>
<dbReference type="InterPro" id="IPR005135">
    <property type="entry name" value="Endo/exonuclease/phosphatase"/>
</dbReference>
<keyword evidence="1" id="KW-0732">Signal</keyword>
<feature type="signal peptide" evidence="1">
    <location>
        <begin position="1"/>
        <end position="24"/>
    </location>
</feature>
<dbReference type="PANTHER" id="PTHR14859">
    <property type="entry name" value="CALCOFLUOR WHITE HYPERSENSITIVE PROTEIN PRECURSOR"/>
    <property type="match status" value="1"/>
</dbReference>
<feature type="domain" description="Endonuclease/exonuclease/phosphatase" evidence="2">
    <location>
        <begin position="138"/>
        <end position="427"/>
    </location>
</feature>
<dbReference type="eggNOG" id="ENOG502S940">
    <property type="taxonomic scope" value="Eukaryota"/>
</dbReference>
<accession>A0A0D2TZZ6</accession>
<evidence type="ECO:0000313" key="4">
    <source>
        <dbReference type="Proteomes" id="UP000008743"/>
    </source>
</evidence>
<evidence type="ECO:0000313" key="3">
    <source>
        <dbReference type="EMBL" id="KJE88496.1"/>
    </source>
</evidence>
<keyword evidence="4" id="KW-1185">Reference proteome</keyword>
<dbReference type="Gene3D" id="3.60.10.10">
    <property type="entry name" value="Endonuclease/exonuclease/phosphatase"/>
    <property type="match status" value="1"/>
</dbReference>
<gene>
    <name evidence="3" type="ORF">CAOG_000146</name>
</gene>
<name>A0A0D2TZZ6_CAPO3</name>
<dbReference type="GO" id="GO:0005783">
    <property type="term" value="C:endoplasmic reticulum"/>
    <property type="evidence" value="ECO:0007669"/>
    <property type="project" value="TreeGrafter"/>
</dbReference>
<sequence>MARRPPIVSVVALVSFALGWFVSSSLIHLSPSPNSLTSTSQSIIVSSAGIQCPVCKSCPNRPLTPCVSESSVAPYLLKKHAIVAEQLKAHMLRARSQFTEPSTDRVHPALIDLLPSESASILQKPVLPPVLQHGIRVASFNIRNFVEPWEIRKAAIARQLRATHADFIGLQELRVLPDQSMGQLEQLAQLLPEYRFTHFQAAQTLSGEIIEGLGILSKHPLEHIESLAINPHPQLSSDTNARVCLRVDLDIPKLGRVEVFVAHLSFDAGEQCRQIAQVSHWMESTWQSTRASQILLGDFNVYFDFEWSIDPLTARSRDAKDFLASPLNPCAAAYSQQFPFHLPEHSFIDAWLSFVAQLDRRESRDNPGITYPAMHNIATADSCRPDRILLRSDTLHVHHARRFGFLPFDDDGTELPPGRSGFFASDHLGVLVDFVAPQ</sequence>
<dbReference type="SUPFAM" id="SSF56219">
    <property type="entry name" value="DNase I-like"/>
    <property type="match status" value="1"/>
</dbReference>
<dbReference type="InterPro" id="IPR036691">
    <property type="entry name" value="Endo/exonu/phosph_ase_sf"/>
</dbReference>
<dbReference type="AlphaFoldDB" id="A0A0D2TZZ6"/>
<dbReference type="GO" id="GO:0003824">
    <property type="term" value="F:catalytic activity"/>
    <property type="evidence" value="ECO:0007669"/>
    <property type="project" value="InterPro"/>
</dbReference>
<reference evidence="4" key="1">
    <citation type="submission" date="2011-02" db="EMBL/GenBank/DDBJ databases">
        <title>The Genome Sequence of Capsaspora owczarzaki ATCC 30864.</title>
        <authorList>
            <person name="Russ C."/>
            <person name="Cuomo C."/>
            <person name="Burger G."/>
            <person name="Gray M.W."/>
            <person name="Holland P.W.H."/>
            <person name="King N."/>
            <person name="Lang F.B.F."/>
            <person name="Roger A.J."/>
            <person name="Ruiz-Trillo I."/>
            <person name="Young S.K."/>
            <person name="Zeng Q."/>
            <person name="Gargeya S."/>
            <person name="Alvarado L."/>
            <person name="Berlin A."/>
            <person name="Chapman S.B."/>
            <person name="Chen Z."/>
            <person name="Freedman E."/>
            <person name="Gellesch M."/>
            <person name="Goldberg J."/>
            <person name="Griggs A."/>
            <person name="Gujja S."/>
            <person name="Heilman E."/>
            <person name="Heiman D."/>
            <person name="Howarth C."/>
            <person name="Mehta T."/>
            <person name="Neiman D."/>
            <person name="Pearson M."/>
            <person name="Roberts A."/>
            <person name="Saif S."/>
            <person name="Shea T."/>
            <person name="Shenoy N."/>
            <person name="Sisk P."/>
            <person name="Stolte C."/>
            <person name="Sykes S."/>
            <person name="White J."/>
            <person name="Yandava C."/>
            <person name="Haas B."/>
            <person name="Nusbaum C."/>
            <person name="Birren B."/>
        </authorList>
    </citation>
    <scope>NUCLEOTIDE SEQUENCE</scope>
    <source>
        <strain evidence="4">ATCC 30864</strain>
    </source>
</reference>
<dbReference type="GO" id="GO:0006506">
    <property type="term" value="P:GPI anchor biosynthetic process"/>
    <property type="evidence" value="ECO:0007669"/>
    <property type="project" value="TreeGrafter"/>
</dbReference>
<proteinExistence type="predicted"/>
<feature type="chain" id="PRO_5002265325" description="Endonuclease/exonuclease/phosphatase domain-containing protein" evidence="1">
    <location>
        <begin position="25"/>
        <end position="438"/>
    </location>
</feature>
<dbReference type="Pfam" id="PF03372">
    <property type="entry name" value="Exo_endo_phos"/>
    <property type="match status" value="1"/>
</dbReference>
<dbReference type="PANTHER" id="PTHR14859:SF16">
    <property type="entry name" value="ENDONUCLEASE_EXONUCLEASE_PHOSPHATASE DOMAIN-CONTAINING PROTEIN"/>
    <property type="match status" value="1"/>
</dbReference>
<dbReference type="RefSeq" id="XP_004365017.2">
    <property type="nucleotide sequence ID" value="XM_004364960.2"/>
</dbReference>
<dbReference type="OrthoDB" id="387657at2759"/>
<dbReference type="Proteomes" id="UP000008743">
    <property type="component" value="Unassembled WGS sequence"/>
</dbReference>
<organism evidence="3 4">
    <name type="scientific">Capsaspora owczarzaki (strain ATCC 30864)</name>
    <dbReference type="NCBI Taxonomy" id="595528"/>
    <lineage>
        <taxon>Eukaryota</taxon>
        <taxon>Filasterea</taxon>
        <taxon>Capsaspora</taxon>
    </lineage>
</organism>
<protein>
    <recommendedName>
        <fullName evidence="2">Endonuclease/exonuclease/phosphatase domain-containing protein</fullName>
    </recommendedName>
</protein>
<dbReference type="EMBL" id="KE346360">
    <property type="protein sequence ID" value="KJE88496.1"/>
    <property type="molecule type" value="Genomic_DNA"/>
</dbReference>
<dbReference type="InParanoid" id="A0A0D2TZZ6"/>
<dbReference type="PhylomeDB" id="A0A0D2TZZ6"/>
<evidence type="ECO:0000259" key="2">
    <source>
        <dbReference type="Pfam" id="PF03372"/>
    </source>
</evidence>